<keyword evidence="3" id="KW-1003">Cell membrane</keyword>
<sequence length="269" mass="29848">MLFPLVFSLFMSFQNWDLFTAPKFVGLANFRHLFTADPLFLIAVRNTVIFTIGTIVPTVLISLAVAGLLNRKIKGIGIFRTVVFLPLAMSSVVMAVVWQFVFNTDNGLLNIMLGWVGIGPVPWLIDPHWAMVSLCLVSVWKSVPFATVILLAAMQGIPETVYEAARIDGAREIRQFVSITVPLIRGALSFVVVISIINAFQAFDLVYVLTGRNGGPETGTYVLGIMLFQHAFAFLEFGYASALAWVMFAILLVLTVLQLRFARRRAWEG</sequence>
<dbReference type="InterPro" id="IPR051393">
    <property type="entry name" value="ABC_transporter_permease"/>
</dbReference>
<keyword evidence="4 7" id="KW-0812">Transmembrane</keyword>
<keyword evidence="2 7" id="KW-0813">Transport</keyword>
<evidence type="ECO:0000256" key="3">
    <source>
        <dbReference type="ARBA" id="ARBA00022475"/>
    </source>
</evidence>
<feature type="transmembrane region" description="Helical" evidence="7">
    <location>
        <begin position="81"/>
        <end position="101"/>
    </location>
</feature>
<dbReference type="Pfam" id="PF00528">
    <property type="entry name" value="BPD_transp_1"/>
    <property type="match status" value="1"/>
</dbReference>
<reference evidence="9 10" key="1">
    <citation type="journal article" date="2019" name="Emerg. Microbes Infect.">
        <title>Comprehensive subspecies identification of 175 nontuberculous mycobacteria species based on 7547 genomic profiles.</title>
        <authorList>
            <person name="Matsumoto Y."/>
            <person name="Kinjo T."/>
            <person name="Motooka D."/>
            <person name="Nabeya D."/>
            <person name="Jung N."/>
            <person name="Uechi K."/>
            <person name="Horii T."/>
            <person name="Iida T."/>
            <person name="Fujita J."/>
            <person name="Nakamura S."/>
        </authorList>
    </citation>
    <scope>NUCLEOTIDE SEQUENCE [LARGE SCALE GENOMIC DNA]</scope>
    <source>
        <strain evidence="9 10">JCM 12687</strain>
    </source>
</reference>
<dbReference type="PANTHER" id="PTHR30193">
    <property type="entry name" value="ABC TRANSPORTER PERMEASE PROTEIN"/>
    <property type="match status" value="1"/>
</dbReference>
<protein>
    <submittedName>
        <fullName evidence="9">Sugar ABC transporter permease</fullName>
    </submittedName>
</protein>
<evidence type="ECO:0000313" key="9">
    <source>
        <dbReference type="EMBL" id="BBZ13579.1"/>
    </source>
</evidence>
<evidence type="ECO:0000259" key="8">
    <source>
        <dbReference type="PROSITE" id="PS50928"/>
    </source>
</evidence>
<evidence type="ECO:0000313" key="10">
    <source>
        <dbReference type="Proteomes" id="UP000467379"/>
    </source>
</evidence>
<feature type="transmembrane region" description="Helical" evidence="7">
    <location>
        <begin position="187"/>
        <end position="209"/>
    </location>
</feature>
<keyword evidence="10" id="KW-1185">Reference proteome</keyword>
<name>A0ABN6BAZ3_9MYCO</name>
<feature type="transmembrane region" description="Helical" evidence="7">
    <location>
        <begin position="245"/>
        <end position="262"/>
    </location>
</feature>
<accession>A0ABN6BAZ3</accession>
<evidence type="ECO:0000256" key="5">
    <source>
        <dbReference type="ARBA" id="ARBA00022989"/>
    </source>
</evidence>
<gene>
    <name evidence="9" type="ORF">MBRA_37740</name>
</gene>
<feature type="domain" description="ABC transmembrane type-1" evidence="8">
    <location>
        <begin position="44"/>
        <end position="258"/>
    </location>
</feature>
<dbReference type="CDD" id="cd06261">
    <property type="entry name" value="TM_PBP2"/>
    <property type="match status" value="1"/>
</dbReference>
<organism evidence="9 10">
    <name type="scientific">Mycobacterium branderi</name>
    <dbReference type="NCBI Taxonomy" id="43348"/>
    <lineage>
        <taxon>Bacteria</taxon>
        <taxon>Bacillati</taxon>
        <taxon>Actinomycetota</taxon>
        <taxon>Actinomycetes</taxon>
        <taxon>Mycobacteriales</taxon>
        <taxon>Mycobacteriaceae</taxon>
        <taxon>Mycobacterium</taxon>
    </lineage>
</organism>
<comment type="subcellular location">
    <subcellularLocation>
        <location evidence="1 7">Cell membrane</location>
        <topology evidence="1 7">Multi-pass membrane protein</topology>
    </subcellularLocation>
</comment>
<evidence type="ECO:0000256" key="1">
    <source>
        <dbReference type="ARBA" id="ARBA00004651"/>
    </source>
</evidence>
<dbReference type="PROSITE" id="PS50928">
    <property type="entry name" value="ABC_TM1"/>
    <property type="match status" value="1"/>
</dbReference>
<evidence type="ECO:0000256" key="2">
    <source>
        <dbReference type="ARBA" id="ARBA00022448"/>
    </source>
</evidence>
<dbReference type="InterPro" id="IPR000515">
    <property type="entry name" value="MetI-like"/>
</dbReference>
<evidence type="ECO:0000256" key="7">
    <source>
        <dbReference type="RuleBase" id="RU363032"/>
    </source>
</evidence>
<evidence type="ECO:0000256" key="4">
    <source>
        <dbReference type="ARBA" id="ARBA00022692"/>
    </source>
</evidence>
<feature type="transmembrane region" description="Helical" evidence="7">
    <location>
        <begin position="132"/>
        <end position="154"/>
    </location>
</feature>
<feature type="transmembrane region" description="Helical" evidence="7">
    <location>
        <begin position="48"/>
        <end position="69"/>
    </location>
</feature>
<dbReference type="SUPFAM" id="SSF161098">
    <property type="entry name" value="MetI-like"/>
    <property type="match status" value="1"/>
</dbReference>
<dbReference type="Proteomes" id="UP000467379">
    <property type="component" value="Chromosome"/>
</dbReference>
<comment type="similarity">
    <text evidence="7">Belongs to the binding-protein-dependent transport system permease family.</text>
</comment>
<proteinExistence type="inferred from homology"/>
<evidence type="ECO:0000256" key="6">
    <source>
        <dbReference type="ARBA" id="ARBA00023136"/>
    </source>
</evidence>
<dbReference type="Gene3D" id="1.10.3720.10">
    <property type="entry name" value="MetI-like"/>
    <property type="match status" value="1"/>
</dbReference>
<dbReference type="PANTHER" id="PTHR30193:SF41">
    <property type="entry name" value="DIACETYLCHITOBIOSE UPTAKE SYSTEM PERMEASE PROTEIN NGCF"/>
    <property type="match status" value="1"/>
</dbReference>
<dbReference type="InterPro" id="IPR035906">
    <property type="entry name" value="MetI-like_sf"/>
</dbReference>
<keyword evidence="6 7" id="KW-0472">Membrane</keyword>
<keyword evidence="5 7" id="KW-1133">Transmembrane helix</keyword>
<dbReference type="EMBL" id="AP022606">
    <property type="protein sequence ID" value="BBZ13579.1"/>
    <property type="molecule type" value="Genomic_DNA"/>
</dbReference>